<dbReference type="Proteomes" id="UP000219453">
    <property type="component" value="Unassembled WGS sequence"/>
</dbReference>
<gene>
    <name evidence="1" type="ORF">SAMN06269185_1080</name>
</gene>
<evidence type="ECO:0000313" key="1">
    <source>
        <dbReference type="EMBL" id="SNZ06191.1"/>
    </source>
</evidence>
<reference evidence="1 2" key="1">
    <citation type="submission" date="2017-09" db="EMBL/GenBank/DDBJ databases">
        <authorList>
            <person name="Ehlers B."/>
            <person name="Leendertz F.H."/>
        </authorList>
    </citation>
    <scope>NUCLEOTIDE SEQUENCE [LARGE SCALE GENOMIC DNA]</scope>
    <source>
        <strain evidence="1 2">DSM 27208</strain>
    </source>
</reference>
<organism evidence="1 2">
    <name type="scientific">Natronoarchaeum philippinense</name>
    <dbReference type="NCBI Taxonomy" id="558529"/>
    <lineage>
        <taxon>Archaea</taxon>
        <taxon>Methanobacteriati</taxon>
        <taxon>Methanobacteriota</taxon>
        <taxon>Stenosarchaea group</taxon>
        <taxon>Halobacteria</taxon>
        <taxon>Halobacteriales</taxon>
        <taxon>Natronoarchaeaceae</taxon>
    </lineage>
</organism>
<sequence length="162" mass="18544">MIVRFISRYRTREWTDVEHLEVDRSRPTDRVRLELRESQEIGCDSTVDSWKRQAVGTDAIEIEPEAGEDVEAQRYEFGINTIPEELQEIVAAEPVRADGGAEEWAAVCPEHGRIHLPTQPDEDVFESRQFCRRVAQAHVIDRHQDEPIDIEVRPAGGDRGAE</sequence>
<dbReference type="EMBL" id="OBEJ01000001">
    <property type="protein sequence ID" value="SNZ06191.1"/>
    <property type="molecule type" value="Genomic_DNA"/>
</dbReference>
<protein>
    <submittedName>
        <fullName evidence="1">Uncharacterized protein</fullName>
    </submittedName>
</protein>
<name>A0A285NEW6_NATPI</name>
<proteinExistence type="predicted"/>
<dbReference type="RefSeq" id="WP_143824911.1">
    <property type="nucleotide sequence ID" value="NZ_OBEJ01000001.1"/>
</dbReference>
<keyword evidence="2" id="KW-1185">Reference proteome</keyword>
<evidence type="ECO:0000313" key="2">
    <source>
        <dbReference type="Proteomes" id="UP000219453"/>
    </source>
</evidence>
<accession>A0A285NEW6</accession>
<dbReference type="AlphaFoldDB" id="A0A285NEW6"/>